<evidence type="ECO:0000313" key="2">
    <source>
        <dbReference type="Proteomes" id="UP001595699"/>
    </source>
</evidence>
<sequence>MKEVVGIDAGSATVQDAEHLLGRLLEEVLGRTDAMVACTHFVRGERPHVALSVTGVDSAALVSLELGVASGSERSGPPELAAGAALAAAAFAAGEGRAVIYPGVSGLVGTRSASEVLAESAIEEIDVMGGGVASLVHTRDFVRPEYVNGRLVLLTQPAGGGGVVPFEVPNPTPCCADH</sequence>
<comment type="caution">
    <text evidence="1">The sequence shown here is derived from an EMBL/GenBank/DDBJ whole genome shotgun (WGS) entry which is preliminary data.</text>
</comment>
<proteinExistence type="predicted"/>
<dbReference type="Proteomes" id="UP001595699">
    <property type="component" value="Unassembled WGS sequence"/>
</dbReference>
<name>A0ABV7Y7I1_9ACTN</name>
<dbReference type="RefSeq" id="WP_205116966.1">
    <property type="nucleotide sequence ID" value="NZ_JAFBCM010000001.1"/>
</dbReference>
<keyword evidence="2" id="KW-1185">Reference proteome</keyword>
<evidence type="ECO:0000313" key="1">
    <source>
        <dbReference type="EMBL" id="MFC3760713.1"/>
    </source>
</evidence>
<dbReference type="EMBL" id="JBHRZH010000006">
    <property type="protein sequence ID" value="MFC3760713.1"/>
    <property type="molecule type" value="Genomic_DNA"/>
</dbReference>
<protein>
    <submittedName>
        <fullName evidence="1">Uncharacterized protein</fullName>
    </submittedName>
</protein>
<gene>
    <name evidence="1" type="ORF">ACFOUW_07675</name>
</gene>
<accession>A0ABV7Y7I1</accession>
<reference evidence="2" key="1">
    <citation type="journal article" date="2019" name="Int. J. Syst. Evol. Microbiol.">
        <title>The Global Catalogue of Microorganisms (GCM) 10K type strain sequencing project: providing services to taxonomists for standard genome sequencing and annotation.</title>
        <authorList>
            <consortium name="The Broad Institute Genomics Platform"/>
            <consortium name="The Broad Institute Genome Sequencing Center for Infectious Disease"/>
            <person name="Wu L."/>
            <person name="Ma J."/>
        </authorList>
    </citation>
    <scope>NUCLEOTIDE SEQUENCE [LARGE SCALE GENOMIC DNA]</scope>
    <source>
        <strain evidence="2">CGMCC 4.7241</strain>
    </source>
</reference>
<organism evidence="1 2">
    <name type="scientific">Tenggerimyces flavus</name>
    <dbReference type="NCBI Taxonomy" id="1708749"/>
    <lineage>
        <taxon>Bacteria</taxon>
        <taxon>Bacillati</taxon>
        <taxon>Actinomycetota</taxon>
        <taxon>Actinomycetes</taxon>
        <taxon>Propionibacteriales</taxon>
        <taxon>Nocardioidaceae</taxon>
        <taxon>Tenggerimyces</taxon>
    </lineage>
</organism>